<comment type="caution">
    <text evidence="3">The sequence shown here is derived from an EMBL/GenBank/DDBJ whole genome shotgun (WGS) entry which is preliminary data.</text>
</comment>
<evidence type="ECO:0000313" key="5">
    <source>
        <dbReference type="Proteomes" id="UP000321104"/>
    </source>
</evidence>
<reference evidence="3 5" key="2">
    <citation type="submission" date="2019-07" db="EMBL/GenBank/DDBJ databases">
        <title>Whole genome shotgun sequence of Acetobacter indonesiensis NBRC 16471.</title>
        <authorList>
            <person name="Hosoyama A."/>
            <person name="Uohara A."/>
            <person name="Ohji S."/>
            <person name="Ichikawa N."/>
        </authorList>
    </citation>
    <scope>NUCLEOTIDE SEQUENCE [LARGE SCALE GENOMIC DNA]</scope>
    <source>
        <strain evidence="3 5">NBRC 16471</strain>
    </source>
</reference>
<sequence>MATTYTQTVNGITYTIVDNGFALNGGRSYTATITDSNGNYILNNKNINTGLLSTGLFGTGGVVVGTDGYTELLSTLSSGTFVTLPGATGGIDIAVSLLAGNTFYIGGDTTINVAVNAIGASNINVYGGTATFSGSLLANALSGSTINIAYGGKFNTGVGLVNILGGSTINFGDGGGTLIANGDSTLINLSGTTINNYNPSKDVIELQGQITQVTSYSISTNNGSSAVTLYNGTTEIGYYEANLASGVTLASGTYTPDSGANPLSITYDASNTYIGVCFLAGSMIETSSGLCAVETVSVGDQLATYNWRNNTTVPRSVVWVGKKHATVREGLPEADAGYPVRVFKNALAEGVPYKDLLITPEHCLFFEGRFVPVRMLVNGISIVYDKTMTSYDYYHVETDEHAVISADGVLTESYLNTGNRTTFRQNGPVISIGGTTKNWENDAAAPLCVDRAFVEPLFRVLAEKVGNRDEVQQTTMDADLHLVTDKGAIIRPVRSAGMTYSFMMPANVQSVRIVSRASRPSDAIGPFVDDRRLLGVCVGEISFMVGSRVKTLSTHLKTEASEGWYPTESGKSAWTNGSAILTLGDLAKNKMGMLMVNIQAAGPYLLTEYFDETSRKTLAG</sequence>
<dbReference type="Pfam" id="PF13403">
    <property type="entry name" value="Hint_2"/>
    <property type="match status" value="1"/>
</dbReference>
<feature type="domain" description="Hedgehog/Intein (Hint)" evidence="1">
    <location>
        <begin position="276"/>
        <end position="417"/>
    </location>
</feature>
<dbReference type="EMBL" id="BAMW01000009">
    <property type="protein sequence ID" value="GAN62529.1"/>
    <property type="molecule type" value="Genomic_DNA"/>
</dbReference>
<accession>A0A6N3T8T4</accession>
<dbReference type="InterPro" id="IPR036844">
    <property type="entry name" value="Hint_dom_sf"/>
</dbReference>
<dbReference type="EMBL" id="BJXQ01000012">
    <property type="protein sequence ID" value="GEN04037.1"/>
    <property type="molecule type" value="Genomic_DNA"/>
</dbReference>
<evidence type="ECO:0000313" key="4">
    <source>
        <dbReference type="Proteomes" id="UP000032673"/>
    </source>
</evidence>
<dbReference type="SUPFAM" id="SSF51294">
    <property type="entry name" value="Hedgehog/intein (Hint) domain"/>
    <property type="match status" value="1"/>
</dbReference>
<dbReference type="Proteomes" id="UP000321104">
    <property type="component" value="Unassembled WGS sequence"/>
</dbReference>
<keyword evidence="4" id="KW-1185">Reference proteome</keyword>
<dbReference type="Gene3D" id="2.170.16.10">
    <property type="entry name" value="Hedgehog/Intein (Hint) domain"/>
    <property type="match status" value="1"/>
</dbReference>
<dbReference type="RefSeq" id="WP_084593447.1">
    <property type="nucleotide sequence ID" value="NZ_BAMW01000009.1"/>
</dbReference>
<gene>
    <name evidence="2" type="ORF">Abin_009_002</name>
    <name evidence="3" type="ORF">AIN02nite_20620</name>
</gene>
<evidence type="ECO:0000313" key="2">
    <source>
        <dbReference type="EMBL" id="GAN62529.1"/>
    </source>
</evidence>
<evidence type="ECO:0000313" key="3">
    <source>
        <dbReference type="EMBL" id="GEN04037.1"/>
    </source>
</evidence>
<organism evidence="3 5">
    <name type="scientific">Acetobacter indonesiensis</name>
    <dbReference type="NCBI Taxonomy" id="104101"/>
    <lineage>
        <taxon>Bacteria</taxon>
        <taxon>Pseudomonadati</taxon>
        <taxon>Pseudomonadota</taxon>
        <taxon>Alphaproteobacteria</taxon>
        <taxon>Acetobacterales</taxon>
        <taxon>Acetobacteraceae</taxon>
        <taxon>Acetobacter</taxon>
    </lineage>
</organism>
<evidence type="ECO:0000259" key="1">
    <source>
        <dbReference type="Pfam" id="PF13403"/>
    </source>
</evidence>
<dbReference type="InterPro" id="IPR028992">
    <property type="entry name" value="Hedgehog/Intein_dom"/>
</dbReference>
<reference evidence="2 4" key="1">
    <citation type="submission" date="2012-11" db="EMBL/GenBank/DDBJ databases">
        <title>Whole genome sequence of Acetobacter indonesiensis 5H-1.</title>
        <authorList>
            <person name="Azuma Y."/>
            <person name="Higashiura N."/>
            <person name="Hirakawa H."/>
            <person name="Matsushita K."/>
        </authorList>
    </citation>
    <scope>NUCLEOTIDE SEQUENCE [LARGE SCALE GENOMIC DNA]</scope>
    <source>
        <strain evidence="2 4">5H-1</strain>
    </source>
</reference>
<proteinExistence type="predicted"/>
<name>A0A6N3T8T4_9PROT</name>
<dbReference type="Proteomes" id="UP000032673">
    <property type="component" value="Unassembled WGS sequence"/>
</dbReference>
<protein>
    <submittedName>
        <fullName evidence="2">Outer membrane protein</fullName>
    </submittedName>
</protein>
<dbReference type="AlphaFoldDB" id="A0A6N3T8T4"/>